<dbReference type="AlphaFoldDB" id="A0A2G5K0U8"/>
<evidence type="ECO:0000313" key="1">
    <source>
        <dbReference type="EMBL" id="PIB23166.1"/>
    </source>
</evidence>
<accession>A0A2G5K0U8</accession>
<comment type="caution">
    <text evidence="1">The sequence shown here is derived from an EMBL/GenBank/DDBJ whole genome shotgun (WGS) entry which is preliminary data.</text>
</comment>
<keyword evidence="2" id="KW-1185">Reference proteome</keyword>
<dbReference type="RefSeq" id="WP_099594449.1">
    <property type="nucleotide sequence ID" value="NZ_MDGM01000014.1"/>
</dbReference>
<gene>
    <name evidence="1" type="ORF">BFP76_09105</name>
</gene>
<organism evidence="1 2">
    <name type="scientific">Paramylibacter kogurei</name>
    <dbReference type="NCBI Taxonomy" id="1889778"/>
    <lineage>
        <taxon>Bacteria</taxon>
        <taxon>Pseudomonadati</taxon>
        <taxon>Pseudomonadota</taxon>
        <taxon>Alphaproteobacteria</taxon>
        <taxon>Rhodobacterales</taxon>
        <taxon>Paracoccaceae</taxon>
        <taxon>Paramylibacter</taxon>
    </lineage>
</organism>
<reference evidence="1 2" key="1">
    <citation type="submission" date="2016-08" db="EMBL/GenBank/DDBJ databases">
        <title>Draft genome of Amylibacter sp. strain 4G11.</title>
        <authorList>
            <person name="Wong S.-K."/>
            <person name="Hamasaki K."/>
            <person name="Yoshizawa S."/>
        </authorList>
    </citation>
    <scope>NUCLEOTIDE SEQUENCE [LARGE SCALE GENOMIC DNA]</scope>
    <source>
        <strain evidence="1 2">4G11</strain>
    </source>
</reference>
<proteinExistence type="predicted"/>
<dbReference type="Proteomes" id="UP000231516">
    <property type="component" value="Unassembled WGS sequence"/>
</dbReference>
<protein>
    <submittedName>
        <fullName evidence="1">Uncharacterized protein</fullName>
    </submittedName>
</protein>
<name>A0A2G5K0U8_9RHOB</name>
<evidence type="ECO:0000313" key="2">
    <source>
        <dbReference type="Proteomes" id="UP000231516"/>
    </source>
</evidence>
<dbReference type="EMBL" id="MDGM01000014">
    <property type="protein sequence ID" value="PIB23166.1"/>
    <property type="molecule type" value="Genomic_DNA"/>
</dbReference>
<dbReference type="OrthoDB" id="7875658at2"/>
<sequence length="87" mass="9522">MALPIIPIAMVAGAVALARNVHISPVDQRVEDRLDDIGEGFAAHRNPNGEQINASYRWKRVVRFGKSGPAMEIDASALGRLKFKKVI</sequence>